<comment type="caution">
    <text evidence="3">The sequence shown here is derived from an EMBL/GenBank/DDBJ whole genome shotgun (WGS) entry which is preliminary data.</text>
</comment>
<dbReference type="EC" id="2.7.7.7" evidence="3"/>
<dbReference type="GO" id="GO:0003887">
    <property type="term" value="F:DNA-directed DNA polymerase activity"/>
    <property type="evidence" value="ECO:0007669"/>
    <property type="project" value="UniProtKB-EC"/>
</dbReference>
<dbReference type="SUPFAM" id="SSF52540">
    <property type="entry name" value="P-loop containing nucleoside triphosphate hydrolases"/>
    <property type="match status" value="1"/>
</dbReference>
<keyword evidence="3" id="KW-0548">Nucleotidyltransferase</keyword>
<protein>
    <submittedName>
        <fullName evidence="3">DNA polymerase III subunit delta</fullName>
        <ecNumber evidence="3">2.7.7.7</ecNumber>
    </submittedName>
</protein>
<evidence type="ECO:0000259" key="2">
    <source>
        <dbReference type="SMART" id="SM00382"/>
    </source>
</evidence>
<organism evidence="3 4">
    <name type="scientific">Harenicola maris</name>
    <dbReference type="NCBI Taxonomy" id="2841044"/>
    <lineage>
        <taxon>Bacteria</taxon>
        <taxon>Pseudomonadati</taxon>
        <taxon>Pseudomonadota</taxon>
        <taxon>Alphaproteobacteria</taxon>
        <taxon>Rhodobacterales</taxon>
        <taxon>Paracoccaceae</taxon>
        <taxon>Harenicola</taxon>
    </lineage>
</organism>
<dbReference type="PANTHER" id="PTHR11669">
    <property type="entry name" value="REPLICATION FACTOR C / DNA POLYMERASE III GAMMA-TAU SUBUNIT"/>
    <property type="match status" value="1"/>
</dbReference>
<name>A0AAP2CSJ6_9RHOB</name>
<keyword evidence="4" id="KW-1185">Reference proteome</keyword>
<dbReference type="EMBL" id="JADQAZ010000003">
    <property type="protein sequence ID" value="MBT0958910.1"/>
    <property type="molecule type" value="Genomic_DNA"/>
</dbReference>
<dbReference type="AlphaFoldDB" id="A0AAP2CSJ6"/>
<dbReference type="CDD" id="cd00009">
    <property type="entry name" value="AAA"/>
    <property type="match status" value="1"/>
</dbReference>
<evidence type="ECO:0000256" key="1">
    <source>
        <dbReference type="SAM" id="MobiDB-lite"/>
    </source>
</evidence>
<feature type="region of interest" description="Disordered" evidence="1">
    <location>
        <begin position="1"/>
        <end position="21"/>
    </location>
</feature>
<dbReference type="InterPro" id="IPR050238">
    <property type="entry name" value="DNA_Rep/Repair_Clamp_Loader"/>
</dbReference>
<dbReference type="GO" id="GO:0009360">
    <property type="term" value="C:DNA polymerase III complex"/>
    <property type="evidence" value="ECO:0007669"/>
    <property type="project" value="TreeGrafter"/>
</dbReference>
<sequence>MSTPDDIPQSDQLEGAPHPRDTLHLYGQEQAEAQFLEAAGTGRLHHAWLITGPRGVGKATLAWRIARHLLTTPVDDGGMFGAPPPPTTLDVDPNHPVIARMAALSEPGLFVLRRPWDDKAGKLKTEITVNEARKLKGFFSLSVTDGGRRVVIIDSADEMNPSAANAVLKLLEEPPEKTTLLLVCHRPARILPTIKSRCRTLKCAPLAPDNLRPALMAAGLEEDAISQTLLTLSGGSVGAGVTLAQQDGPALYTSLVKLLATLPRMDRSMAGQIAERAAARNDPNRFRLTVDMLDLILARMARHGILGPQEEATQSEADIFNRLSPDPRAARIWADLQSDLGTRARTGAAVNLDPAALILDMLLRIEPKAHALAPSN</sequence>
<dbReference type="SMART" id="SM00382">
    <property type="entry name" value="AAA"/>
    <property type="match status" value="1"/>
</dbReference>
<evidence type="ECO:0000313" key="3">
    <source>
        <dbReference type="EMBL" id="MBT0958910.1"/>
    </source>
</evidence>
<dbReference type="RefSeq" id="WP_327795124.1">
    <property type="nucleotide sequence ID" value="NZ_JADQAZ010000003.1"/>
</dbReference>
<dbReference type="InterPro" id="IPR003593">
    <property type="entry name" value="AAA+_ATPase"/>
</dbReference>
<dbReference type="Gene3D" id="3.40.50.300">
    <property type="entry name" value="P-loop containing nucleotide triphosphate hydrolases"/>
    <property type="match status" value="1"/>
</dbReference>
<dbReference type="Proteomes" id="UP001315686">
    <property type="component" value="Unassembled WGS sequence"/>
</dbReference>
<dbReference type="GO" id="GO:0006261">
    <property type="term" value="P:DNA-templated DNA replication"/>
    <property type="evidence" value="ECO:0007669"/>
    <property type="project" value="TreeGrafter"/>
</dbReference>
<proteinExistence type="predicted"/>
<dbReference type="NCBIfam" id="NF005677">
    <property type="entry name" value="PRK07471.1"/>
    <property type="match status" value="1"/>
</dbReference>
<evidence type="ECO:0000313" key="4">
    <source>
        <dbReference type="Proteomes" id="UP001315686"/>
    </source>
</evidence>
<dbReference type="Pfam" id="PF13177">
    <property type="entry name" value="DNA_pol3_delta2"/>
    <property type="match status" value="1"/>
</dbReference>
<gene>
    <name evidence="3" type="ORF">IV417_16090</name>
</gene>
<reference evidence="3 4" key="1">
    <citation type="journal article" date="2021" name="Arch. Microbiol.">
        <title>Harenicola maris gen. nov., sp. nov. isolated from the Sea of Japan shallow sediments.</title>
        <authorList>
            <person name="Romanenko L.A."/>
            <person name="Kurilenko V.V."/>
            <person name="Chernysheva N.Y."/>
            <person name="Tekutyeva L.A."/>
            <person name="Velansky P.V."/>
            <person name="Svetashev V.I."/>
            <person name="Isaeva M.P."/>
        </authorList>
    </citation>
    <scope>NUCLEOTIDE SEQUENCE [LARGE SCALE GENOMIC DNA]</scope>
    <source>
        <strain evidence="3 4">KMM 3653</strain>
    </source>
</reference>
<feature type="domain" description="AAA+ ATPase" evidence="2">
    <location>
        <begin position="44"/>
        <end position="206"/>
    </location>
</feature>
<dbReference type="InterPro" id="IPR027417">
    <property type="entry name" value="P-loop_NTPase"/>
</dbReference>
<dbReference type="PANTHER" id="PTHR11669:SF8">
    <property type="entry name" value="DNA POLYMERASE III SUBUNIT DELTA"/>
    <property type="match status" value="1"/>
</dbReference>
<keyword evidence="3" id="KW-0808">Transferase</keyword>
<accession>A0AAP2CSJ6</accession>